<proteinExistence type="predicted"/>
<keyword evidence="2" id="KW-1185">Reference proteome</keyword>
<name>A0A6I8LQT3_9PSEU</name>
<evidence type="ECO:0000313" key="2">
    <source>
        <dbReference type="Proteomes" id="UP000399805"/>
    </source>
</evidence>
<sequence>MTDLTPLALPAWAVPTAPRRQAVEEHCVSIRAAWWREELDRRELPGERPAGPSLTRAEVWAPADDVFTLLWRTLAWGCGSHLRQSARRLDSIAEDVDAARALLTEAATASRVDPARAFALMRPGRLNTFRFFGPSFFTKFLYFAGGGEPDHPCLILDRVVATALREHCGWESLHRIGPWPAVTYERYCSLLARWARTGGHAADEIEVTLFTRGHLRL</sequence>
<dbReference type="EMBL" id="CABVGP010000001">
    <property type="protein sequence ID" value="VVJ18317.1"/>
    <property type="molecule type" value="Genomic_DNA"/>
</dbReference>
<reference evidence="1 2" key="1">
    <citation type="submission" date="2019-09" db="EMBL/GenBank/DDBJ databases">
        <authorList>
            <person name="Leyn A S."/>
        </authorList>
    </citation>
    <scope>NUCLEOTIDE SEQUENCE [LARGE SCALE GENOMIC DNA]</scope>
    <source>
        <strain evidence="1">AA231_1</strain>
    </source>
</reference>
<evidence type="ECO:0000313" key="1">
    <source>
        <dbReference type="EMBL" id="VVJ18317.1"/>
    </source>
</evidence>
<dbReference type="Pfam" id="PF21790">
    <property type="entry name" value="OGG"/>
    <property type="match status" value="1"/>
</dbReference>
<dbReference type="InterPro" id="IPR048868">
    <property type="entry name" value="OGG-like_put"/>
</dbReference>
<dbReference type="AlphaFoldDB" id="A0A6I8LQT3"/>
<accession>A0A6I8LQT3</accession>
<dbReference type="RefSeq" id="WP_338422504.1">
    <property type="nucleotide sequence ID" value="NZ_CABVGP010000001.1"/>
</dbReference>
<organism evidence="1 2">
    <name type="scientific">Amycolatopsis camponoti</name>
    <dbReference type="NCBI Taxonomy" id="2606593"/>
    <lineage>
        <taxon>Bacteria</taxon>
        <taxon>Bacillati</taxon>
        <taxon>Actinomycetota</taxon>
        <taxon>Actinomycetes</taxon>
        <taxon>Pseudonocardiales</taxon>
        <taxon>Pseudonocardiaceae</taxon>
        <taxon>Amycolatopsis</taxon>
    </lineage>
</organism>
<dbReference type="Proteomes" id="UP000399805">
    <property type="component" value="Unassembled WGS sequence"/>
</dbReference>
<protein>
    <submittedName>
        <fullName evidence="1">Uncharacterized protein</fullName>
    </submittedName>
</protein>
<gene>
    <name evidence="1" type="ORF">AA23TX_03338</name>
</gene>